<organism evidence="12 13">
    <name type="scientific">Artemisia annua</name>
    <name type="common">Sweet wormwood</name>
    <dbReference type="NCBI Taxonomy" id="35608"/>
    <lineage>
        <taxon>Eukaryota</taxon>
        <taxon>Viridiplantae</taxon>
        <taxon>Streptophyta</taxon>
        <taxon>Embryophyta</taxon>
        <taxon>Tracheophyta</taxon>
        <taxon>Spermatophyta</taxon>
        <taxon>Magnoliopsida</taxon>
        <taxon>eudicotyledons</taxon>
        <taxon>Gunneridae</taxon>
        <taxon>Pentapetalae</taxon>
        <taxon>asterids</taxon>
        <taxon>campanulids</taxon>
        <taxon>Asterales</taxon>
        <taxon>Asteraceae</taxon>
        <taxon>Asteroideae</taxon>
        <taxon>Anthemideae</taxon>
        <taxon>Artemisiinae</taxon>
        <taxon>Artemisia</taxon>
    </lineage>
</organism>
<dbReference type="Proteomes" id="UP000245207">
    <property type="component" value="Unassembled WGS sequence"/>
</dbReference>
<dbReference type="FunFam" id="2.60.120.330:FF:000013">
    <property type="entry name" value="Gibberellin 3-beta-dioxygenase 1"/>
    <property type="match status" value="1"/>
</dbReference>
<dbReference type="Gene3D" id="2.60.120.330">
    <property type="entry name" value="B-lactam Antibiotic, Isopenicillin N Synthase, Chain"/>
    <property type="match status" value="1"/>
</dbReference>
<dbReference type="GO" id="GO:0016707">
    <property type="term" value="F:gibberellin 3-beta-dioxygenase activity"/>
    <property type="evidence" value="ECO:0007669"/>
    <property type="project" value="UniProtKB-EC"/>
</dbReference>
<evidence type="ECO:0000256" key="3">
    <source>
        <dbReference type="ARBA" id="ARBA00022723"/>
    </source>
</evidence>
<name>A0A2U1KWT2_ARTAN</name>
<dbReference type="InterPro" id="IPR044861">
    <property type="entry name" value="IPNS-like_FE2OG_OXY"/>
</dbReference>
<evidence type="ECO:0000256" key="2">
    <source>
        <dbReference type="ARBA" id="ARBA00004972"/>
    </source>
</evidence>
<keyword evidence="6 10" id="KW-0408">Iron</keyword>
<keyword evidence="4" id="KW-0223">Dioxygenase</keyword>
<protein>
    <recommendedName>
        <fullName evidence="9">gibberellin 3beta-dioxygenase</fullName>
        <ecNumber evidence="9">1.14.11.15</ecNumber>
    </recommendedName>
</protein>
<dbReference type="InterPro" id="IPR005123">
    <property type="entry name" value="Oxoglu/Fe-dep_dioxygenase_dom"/>
</dbReference>
<comment type="similarity">
    <text evidence="8">Belongs to the iron/ascorbate-dependent oxidoreductase family. GA3OX subfamily.</text>
</comment>
<keyword evidence="5 10" id="KW-0560">Oxidoreductase</keyword>
<dbReference type="Pfam" id="PF14226">
    <property type="entry name" value="DIOX_N"/>
    <property type="match status" value="1"/>
</dbReference>
<dbReference type="GO" id="GO:0009686">
    <property type="term" value="P:gibberellin biosynthetic process"/>
    <property type="evidence" value="ECO:0007669"/>
    <property type="project" value="UniProtKB-ARBA"/>
</dbReference>
<dbReference type="InterPro" id="IPR050231">
    <property type="entry name" value="Iron_ascorbate_oxido_reductase"/>
</dbReference>
<evidence type="ECO:0000256" key="4">
    <source>
        <dbReference type="ARBA" id="ARBA00022964"/>
    </source>
</evidence>
<dbReference type="AlphaFoldDB" id="A0A2U1KWT2"/>
<accession>A0A2U1KWT2</accession>
<evidence type="ECO:0000256" key="7">
    <source>
        <dbReference type="ARBA" id="ARBA00037909"/>
    </source>
</evidence>
<comment type="pathway">
    <text evidence="2">Hormone biosynthesis.</text>
</comment>
<comment type="pathway">
    <text evidence="7">Plant hormone biosynthesis; gibberellin biosynthesis.</text>
</comment>
<evidence type="ECO:0000256" key="6">
    <source>
        <dbReference type="ARBA" id="ARBA00023004"/>
    </source>
</evidence>
<dbReference type="SUPFAM" id="SSF51197">
    <property type="entry name" value="Clavaminate synthase-like"/>
    <property type="match status" value="1"/>
</dbReference>
<proteinExistence type="inferred from homology"/>
<dbReference type="InterPro" id="IPR027443">
    <property type="entry name" value="IPNS-like_sf"/>
</dbReference>
<evidence type="ECO:0000256" key="8">
    <source>
        <dbReference type="ARBA" id="ARBA00061560"/>
    </source>
</evidence>
<evidence type="ECO:0000313" key="13">
    <source>
        <dbReference type="Proteomes" id="UP000245207"/>
    </source>
</evidence>
<evidence type="ECO:0000256" key="10">
    <source>
        <dbReference type="RuleBase" id="RU003682"/>
    </source>
</evidence>
<keyword evidence="3 10" id="KW-0479">Metal-binding</keyword>
<evidence type="ECO:0000256" key="1">
    <source>
        <dbReference type="ARBA" id="ARBA00001961"/>
    </source>
</evidence>
<comment type="cofactor">
    <cofactor evidence="1">
        <name>L-ascorbate</name>
        <dbReference type="ChEBI" id="CHEBI:38290"/>
    </cofactor>
</comment>
<dbReference type="GO" id="GO:0046872">
    <property type="term" value="F:metal ion binding"/>
    <property type="evidence" value="ECO:0007669"/>
    <property type="project" value="UniProtKB-KW"/>
</dbReference>
<dbReference type="PANTHER" id="PTHR47990">
    <property type="entry name" value="2-OXOGLUTARATE (2OG) AND FE(II)-DEPENDENT OXYGENASE SUPERFAMILY PROTEIN-RELATED"/>
    <property type="match status" value="1"/>
</dbReference>
<evidence type="ECO:0000259" key="11">
    <source>
        <dbReference type="PROSITE" id="PS51471"/>
    </source>
</evidence>
<gene>
    <name evidence="12" type="ORF">CTI12_AA555640</name>
</gene>
<comment type="caution">
    <text evidence="12">The sequence shown here is derived from an EMBL/GenBank/DDBJ whole genome shotgun (WGS) entry which is preliminary data.</text>
</comment>
<dbReference type="Pfam" id="PF03171">
    <property type="entry name" value="2OG-FeII_Oxy"/>
    <property type="match status" value="1"/>
</dbReference>
<dbReference type="STRING" id="35608.A0A2U1KWT2"/>
<dbReference type="EMBL" id="PKPP01013223">
    <property type="protein sequence ID" value="PWA41221.1"/>
    <property type="molecule type" value="Genomic_DNA"/>
</dbReference>
<reference evidence="12 13" key="1">
    <citation type="journal article" date="2018" name="Mol. Plant">
        <title>The genome of Artemisia annua provides insight into the evolution of Asteraceae family and artemisinin biosynthesis.</title>
        <authorList>
            <person name="Shen Q."/>
            <person name="Zhang L."/>
            <person name="Liao Z."/>
            <person name="Wang S."/>
            <person name="Yan T."/>
            <person name="Shi P."/>
            <person name="Liu M."/>
            <person name="Fu X."/>
            <person name="Pan Q."/>
            <person name="Wang Y."/>
            <person name="Lv Z."/>
            <person name="Lu X."/>
            <person name="Zhang F."/>
            <person name="Jiang W."/>
            <person name="Ma Y."/>
            <person name="Chen M."/>
            <person name="Hao X."/>
            <person name="Li L."/>
            <person name="Tang Y."/>
            <person name="Lv G."/>
            <person name="Zhou Y."/>
            <person name="Sun X."/>
            <person name="Brodelius P.E."/>
            <person name="Rose J.K.C."/>
            <person name="Tang K."/>
        </authorList>
    </citation>
    <scope>NUCLEOTIDE SEQUENCE [LARGE SCALE GENOMIC DNA]</scope>
    <source>
        <strain evidence="13">cv. Huhao1</strain>
        <tissue evidence="12">Leaf</tissue>
    </source>
</reference>
<evidence type="ECO:0000313" key="12">
    <source>
        <dbReference type="EMBL" id="PWA41221.1"/>
    </source>
</evidence>
<evidence type="ECO:0000256" key="9">
    <source>
        <dbReference type="ARBA" id="ARBA00066695"/>
    </source>
</evidence>
<dbReference type="InterPro" id="IPR026992">
    <property type="entry name" value="DIOX_N"/>
</dbReference>
<evidence type="ECO:0000256" key="5">
    <source>
        <dbReference type="ARBA" id="ARBA00023002"/>
    </source>
</evidence>
<dbReference type="PROSITE" id="PS51471">
    <property type="entry name" value="FE2OG_OXY"/>
    <property type="match status" value="1"/>
</dbReference>
<sequence>MSLKIQKAEKHMDLSSMKQLPDSYTWASVDDGYLLSCSSEPVPVINLEDPNVMKHVGHACKTWGVFHVTNHGIPKAVLDDMEASVRKLFYLPIQQKLKAARAPDGVSGYGAVRISSFFHKHMWSEGFTIIGSPYEHAKKLWPQDYKNFCEVVDKYNKEMKKLTNRLMWLVLGSLGITEGDVKWARQTQDIKEACPALQLNSYPACPDPDRAMGLAAHTDSSILTILHQNNTSGLQVQREGMGWVTVPPIKGALVVHVGDLLHILSNGLYSSVLHRAIVNRTQHRLSIAYLYGPPSNVRISPLSKLTSIVHPPLYQPVTWSEYLAMKAKYFNKTLSVLRLSAPVNGFIDLKDHKSVIVG</sequence>
<feature type="domain" description="Fe2OG dioxygenase" evidence="11">
    <location>
        <begin position="192"/>
        <end position="293"/>
    </location>
</feature>
<dbReference type="EC" id="1.14.11.15" evidence="9"/>
<keyword evidence="13" id="KW-1185">Reference proteome</keyword>
<dbReference type="OrthoDB" id="288590at2759"/>